<dbReference type="NCBIfam" id="TIGR04131">
    <property type="entry name" value="Bac_Flav_CTERM"/>
    <property type="match status" value="1"/>
</dbReference>
<keyword evidence="2" id="KW-1185">Reference proteome</keyword>
<dbReference type="InterPro" id="IPR026341">
    <property type="entry name" value="T9SS_type_B"/>
</dbReference>
<dbReference type="Pfam" id="PF13585">
    <property type="entry name" value="CHU_C"/>
    <property type="match status" value="1"/>
</dbReference>
<sequence>MSDFNNYGIYENNGEVIFKGNFNNDGVSTYNPAYSGYTRFEGNLPQNISGSILSEFNKVLFNNNYAGPAFLLSGDITINSGVEFLRGIVDDDSYGGSIIFLNNAEHIGSSDQSYVDGYVMKEGNSEFLYPVGDQNHFRSAHVSAPFQSNTNVICKYFFENSKYTYEDKEPVITDIDDTEYWSLENSTGAKELLVTLSWDERTTEASIITDPIESLHVVRWDEKRKLWIDEGGIVDKNAKTVRTASFVSGYGIFTLARVKLEEEGLFIYNGITPNGDGVNDYFLIDGIKNYKNKVMIYNRWGAKVFETNDYDTRGNVFDGFSEGTGTVKEKKGLPDGTYFYVVEYEYDRPGFEAGTIKKAGYLYLKKN</sequence>
<dbReference type="Proteomes" id="UP000829998">
    <property type="component" value="Chromosome"/>
</dbReference>
<dbReference type="RefSeq" id="WP_248729999.1">
    <property type="nucleotide sequence ID" value="NZ_CP096829.1"/>
</dbReference>
<evidence type="ECO:0000313" key="1">
    <source>
        <dbReference type="EMBL" id="UPZ18066.1"/>
    </source>
</evidence>
<dbReference type="EMBL" id="CP096829">
    <property type="protein sequence ID" value="UPZ18066.1"/>
    <property type="molecule type" value="Genomic_DNA"/>
</dbReference>
<protein>
    <submittedName>
        <fullName evidence="1">Gliding motility-associated C-terminal domain-containing protein</fullName>
    </submittedName>
</protein>
<gene>
    <name evidence="1" type="ORF">M0M44_11090</name>
</gene>
<reference evidence="1 2" key="1">
    <citation type="submission" date="2022-04" db="EMBL/GenBank/DDBJ databases">
        <authorList>
            <person name="Ra J.-S."/>
            <person name="Kim S.-B."/>
        </authorList>
    </citation>
    <scope>NUCLEOTIDE SEQUENCE [LARGE SCALE GENOMIC DNA]</scope>
    <source>
        <strain evidence="1 2">MMS21-Er5</strain>
    </source>
</reference>
<name>A0ABY4LYB0_9FLAO</name>
<organism evidence="1 2">
    <name type="scientific">Flavobacterium humidisoli</name>
    <dbReference type="NCBI Taxonomy" id="2937442"/>
    <lineage>
        <taxon>Bacteria</taxon>
        <taxon>Pseudomonadati</taxon>
        <taxon>Bacteroidota</taxon>
        <taxon>Flavobacteriia</taxon>
        <taxon>Flavobacteriales</taxon>
        <taxon>Flavobacteriaceae</taxon>
        <taxon>Flavobacterium</taxon>
    </lineage>
</organism>
<proteinExistence type="predicted"/>
<evidence type="ECO:0000313" key="2">
    <source>
        <dbReference type="Proteomes" id="UP000829998"/>
    </source>
</evidence>
<accession>A0ABY4LYB0</accession>